<keyword evidence="3" id="KW-1185">Reference proteome</keyword>
<evidence type="ECO:0000259" key="1">
    <source>
        <dbReference type="Pfam" id="PF12697"/>
    </source>
</evidence>
<dbReference type="InterPro" id="IPR029058">
    <property type="entry name" value="AB_hydrolase_fold"/>
</dbReference>
<evidence type="ECO:0000313" key="3">
    <source>
        <dbReference type="Proteomes" id="UP000831921"/>
    </source>
</evidence>
<accession>A0ABY5MW75</accession>
<keyword evidence="2" id="KW-0378">Hydrolase</keyword>
<dbReference type="Gene3D" id="3.40.50.1820">
    <property type="entry name" value="alpha/beta hydrolase"/>
    <property type="match status" value="1"/>
</dbReference>
<dbReference type="PANTHER" id="PTHR43194">
    <property type="entry name" value="HYDROLASE ALPHA/BETA FOLD FAMILY"/>
    <property type="match status" value="1"/>
</dbReference>
<gene>
    <name evidence="2" type="ORF">M1K48_02295</name>
</gene>
<proteinExistence type="predicted"/>
<dbReference type="GO" id="GO:0016787">
    <property type="term" value="F:hydrolase activity"/>
    <property type="evidence" value="ECO:0007669"/>
    <property type="project" value="UniProtKB-KW"/>
</dbReference>
<evidence type="ECO:0000313" key="2">
    <source>
        <dbReference type="EMBL" id="UUR08498.1"/>
    </source>
</evidence>
<dbReference type="Pfam" id="PF12697">
    <property type="entry name" value="Abhydrolase_6"/>
    <property type="match status" value="1"/>
</dbReference>
<dbReference type="SUPFAM" id="SSF53474">
    <property type="entry name" value="alpha/beta-Hydrolases"/>
    <property type="match status" value="1"/>
</dbReference>
<dbReference type="Proteomes" id="UP000831921">
    <property type="component" value="Chromosome"/>
</dbReference>
<feature type="domain" description="AB hydrolase-1" evidence="1">
    <location>
        <begin position="28"/>
        <end position="231"/>
    </location>
</feature>
<dbReference type="PANTHER" id="PTHR43194:SF2">
    <property type="entry name" value="PEROXISOMAL MEMBRANE PROTEIN LPX1"/>
    <property type="match status" value="1"/>
</dbReference>
<name>A0ABY5MW75_9SPHN</name>
<dbReference type="InterPro" id="IPR000073">
    <property type="entry name" value="AB_hydrolase_1"/>
</dbReference>
<dbReference type="RefSeq" id="WP_249504274.1">
    <property type="nucleotide sequence ID" value="NZ_CP097253.1"/>
</dbReference>
<organism evidence="2 3">
    <name type="scientific">Sphingomonas glaciei</name>
    <dbReference type="NCBI Taxonomy" id="2938948"/>
    <lineage>
        <taxon>Bacteria</taxon>
        <taxon>Pseudomonadati</taxon>
        <taxon>Pseudomonadota</taxon>
        <taxon>Alphaproteobacteria</taxon>
        <taxon>Sphingomonadales</taxon>
        <taxon>Sphingomonadaceae</taxon>
        <taxon>Sphingomonas</taxon>
    </lineage>
</organism>
<dbReference type="InterPro" id="IPR050228">
    <property type="entry name" value="Carboxylesterase_BioH"/>
</dbReference>
<dbReference type="EMBL" id="CP097253">
    <property type="protein sequence ID" value="UUR08498.1"/>
    <property type="molecule type" value="Genomic_DNA"/>
</dbReference>
<protein>
    <submittedName>
        <fullName evidence="2">Alpha/beta hydrolase</fullName>
    </submittedName>
</protein>
<sequence>MSDITTHHWTASDGVDLVWHETGAGRPLILVHGLFSDAAMNWIKFGHAARLAAAGFRVIMPDLRAHGASGKPHDAALYPKGVLGRDLVELVAQLGLSNYDLGGFSLGSRTVVQGVGQGLAPRRAILSGMGLEGLMGWKQRHAFFIEAFEKFDAAVRGDRHWFAIQFMKSQKVDRVATRLLLESNSPVDEAMLATFAMPTLVLCGADDHDNGSAQALAEALPDATYVEIPGTHTTSVTQKSLGEAIATFLTSP</sequence>
<reference evidence="2 3" key="1">
    <citation type="submission" date="2022-05" db="EMBL/GenBank/DDBJ databases">
        <title>S8-45 Sphingomonas ultraviolaceadurans.</title>
        <authorList>
            <person name="Liu Y."/>
        </authorList>
    </citation>
    <scope>NUCLEOTIDE SEQUENCE [LARGE SCALE GENOMIC DNA]</scope>
    <source>
        <strain evidence="2 3">S8-45</strain>
    </source>
</reference>